<comment type="caution">
    <text evidence="2">The sequence shown here is derived from an EMBL/GenBank/DDBJ whole genome shotgun (WGS) entry which is preliminary data.</text>
</comment>
<evidence type="ECO:0000313" key="3">
    <source>
        <dbReference type="Proteomes" id="UP000664414"/>
    </source>
</evidence>
<evidence type="ECO:0000313" key="2">
    <source>
        <dbReference type="EMBL" id="MBN9413738.1"/>
    </source>
</evidence>
<feature type="region of interest" description="Disordered" evidence="1">
    <location>
        <begin position="27"/>
        <end position="46"/>
    </location>
</feature>
<sequence length="125" mass="13972">MSRNFNLVRIYVFAFLLFTFEGLAHGGEDHGESKPSPQESASTLDSVPSDLSMLQRVFLPQQKQRTANLKVFQAQDVDRPQYVLLPAKVVASPNGYAQVHVLQASRVVAPPTPCPRQETRLRPIK</sequence>
<feature type="compositionally biased region" description="Polar residues" evidence="1">
    <location>
        <begin position="35"/>
        <end position="46"/>
    </location>
</feature>
<evidence type="ECO:0000256" key="1">
    <source>
        <dbReference type="SAM" id="MobiDB-lite"/>
    </source>
</evidence>
<organism evidence="2 3">
    <name type="scientific">Candidatus Paracaedimonas acanthamoebae</name>
    <dbReference type="NCBI Taxonomy" id="244581"/>
    <lineage>
        <taxon>Bacteria</taxon>
        <taxon>Pseudomonadati</taxon>
        <taxon>Pseudomonadota</taxon>
        <taxon>Alphaproteobacteria</taxon>
        <taxon>Holosporales</taxon>
        <taxon>Caedimonadaceae</taxon>
        <taxon>Candidatus Paracaedimonas</taxon>
    </lineage>
</organism>
<dbReference type="AlphaFoldDB" id="A0A8J7PN57"/>
<accession>A0A8J7PN57</accession>
<dbReference type="EMBL" id="JAFKGL010000042">
    <property type="protein sequence ID" value="MBN9413738.1"/>
    <property type="molecule type" value="Genomic_DNA"/>
</dbReference>
<reference evidence="2" key="1">
    <citation type="submission" date="2021-02" db="EMBL/GenBank/DDBJ databases">
        <title>Thiocyanate and organic carbon inputs drive convergent selection for specific autotrophic Afipia and Thiobacillus strains within complex microbiomes.</title>
        <authorList>
            <person name="Huddy R.J."/>
            <person name="Sachdeva R."/>
            <person name="Kadzinga F."/>
            <person name="Kantor R.S."/>
            <person name="Harrison S.T.L."/>
            <person name="Banfield J.F."/>
        </authorList>
    </citation>
    <scope>NUCLEOTIDE SEQUENCE</scope>
    <source>
        <strain evidence="2">SCN18_10_11_15_R4_P_38_20</strain>
    </source>
</reference>
<gene>
    <name evidence="2" type="ORF">J0H12_07475</name>
</gene>
<protein>
    <submittedName>
        <fullName evidence="2">Uncharacterized protein</fullName>
    </submittedName>
</protein>
<dbReference type="Proteomes" id="UP000664414">
    <property type="component" value="Unassembled WGS sequence"/>
</dbReference>
<proteinExistence type="predicted"/>
<name>A0A8J7PN57_9PROT</name>